<dbReference type="PANTHER" id="PTHR33538:SF2">
    <property type="entry name" value="PROTEIN GAMETE EXPRESSED 1"/>
    <property type="match status" value="1"/>
</dbReference>
<evidence type="ECO:0000313" key="3">
    <source>
        <dbReference type="EMBL" id="CAH1154417.1"/>
    </source>
</evidence>
<keyword evidence="4" id="KW-1185">Reference proteome</keyword>
<feature type="transmembrane region" description="Helical" evidence="1">
    <location>
        <begin position="279"/>
        <end position="300"/>
    </location>
</feature>
<dbReference type="AlphaFoldDB" id="A0A9P0DGL4"/>
<feature type="transmembrane region" description="Helical" evidence="1">
    <location>
        <begin position="214"/>
        <end position="235"/>
    </location>
</feature>
<dbReference type="PANTHER" id="PTHR33538">
    <property type="entry name" value="PROTEIN GAMETE EXPRESSED 1"/>
    <property type="match status" value="1"/>
</dbReference>
<dbReference type="Proteomes" id="UP001153737">
    <property type="component" value="Chromosome 16"/>
</dbReference>
<feature type="transmembrane region" description="Helical" evidence="1">
    <location>
        <begin position="247"/>
        <end position="267"/>
    </location>
</feature>
<name>A0A9P0DGL4_PHACE</name>
<feature type="signal peptide" evidence="2">
    <location>
        <begin position="1"/>
        <end position="18"/>
    </location>
</feature>
<gene>
    <name evidence="3" type="ORF">PHAECO_LOCUS5259</name>
</gene>
<protein>
    <submittedName>
        <fullName evidence="3">Uncharacterized protein</fullName>
    </submittedName>
</protein>
<dbReference type="EMBL" id="OU896722">
    <property type="protein sequence ID" value="CAH1154417.1"/>
    <property type="molecule type" value="Genomic_DNA"/>
</dbReference>
<reference evidence="3" key="1">
    <citation type="submission" date="2022-01" db="EMBL/GenBank/DDBJ databases">
        <authorList>
            <person name="King R."/>
        </authorList>
    </citation>
    <scope>NUCLEOTIDE SEQUENCE</scope>
</reference>
<evidence type="ECO:0000256" key="1">
    <source>
        <dbReference type="SAM" id="Phobius"/>
    </source>
</evidence>
<accession>A0A9P0DGL4</accession>
<feature type="chain" id="PRO_5040445631" evidence="2">
    <location>
        <begin position="19"/>
        <end position="410"/>
    </location>
</feature>
<keyword evidence="2" id="KW-0732">Signal</keyword>
<evidence type="ECO:0000256" key="2">
    <source>
        <dbReference type="SAM" id="SignalP"/>
    </source>
</evidence>
<dbReference type="OrthoDB" id="377549at2759"/>
<keyword evidence="1" id="KW-0812">Transmembrane</keyword>
<evidence type="ECO:0000313" key="4">
    <source>
        <dbReference type="Proteomes" id="UP001153737"/>
    </source>
</evidence>
<keyword evidence="1" id="KW-1133">Transmembrane helix</keyword>
<organism evidence="3 4">
    <name type="scientific">Phaedon cochleariae</name>
    <name type="common">Mustard beetle</name>
    <dbReference type="NCBI Taxonomy" id="80249"/>
    <lineage>
        <taxon>Eukaryota</taxon>
        <taxon>Metazoa</taxon>
        <taxon>Ecdysozoa</taxon>
        <taxon>Arthropoda</taxon>
        <taxon>Hexapoda</taxon>
        <taxon>Insecta</taxon>
        <taxon>Pterygota</taxon>
        <taxon>Neoptera</taxon>
        <taxon>Endopterygota</taxon>
        <taxon>Coleoptera</taxon>
        <taxon>Polyphaga</taxon>
        <taxon>Cucujiformia</taxon>
        <taxon>Chrysomeloidea</taxon>
        <taxon>Chrysomelidae</taxon>
        <taxon>Chrysomelinae</taxon>
        <taxon>Chrysomelini</taxon>
        <taxon>Phaedon</taxon>
    </lineage>
</organism>
<proteinExistence type="predicted"/>
<sequence length="410" mass="47782">MSTAFLISTICLIFVAESETNQELIEQGRTQYQLLKERESLPRYGTCWKSAIEHLDTGCRLLTEDTQSDIALHITNCFLEMSGQETYNCELDKKRNLRAICISSMSDRAFHVFTEFYTHTQNMCWFLQGQVWQEIISESTMRVGKQLKETAANQHDLLEAQKESLELQGRMLKHGQFLEQLLEDLYVSFKTHQDILKVLSGSISRLQDWVIGEISWFNSLIFYTVAMISIFMFTATERVQSARFPAFLMLLLNFFIERLLCSTRLFAVDDDIDKSYSVIYYYVWISRYVFIMIAVIFFMYRAVVYENPMIQQYNLLSHIMKQNDEILKMLSSKNELDLSSTNLSFMNEVSRQEEKPSEGYNNSQIKDISSSNGVFVSDKKLENNLEMRSPLDLGNKGYNLRSKTPVNKKM</sequence>
<keyword evidence="1" id="KW-0472">Membrane</keyword>
<reference evidence="3" key="2">
    <citation type="submission" date="2022-10" db="EMBL/GenBank/DDBJ databases">
        <authorList>
            <consortium name="ENA_rothamsted_submissions"/>
            <consortium name="culmorum"/>
            <person name="King R."/>
        </authorList>
    </citation>
    <scope>NUCLEOTIDE SEQUENCE</scope>
</reference>
<dbReference type="InterPro" id="IPR040346">
    <property type="entry name" value="GEX1/Brambleberry"/>
</dbReference>